<gene>
    <name evidence="1" type="ORF">A1Q2_07567</name>
</gene>
<comment type="caution">
    <text evidence="1">The sequence shown here is derived from an EMBL/GenBank/DDBJ whole genome shotgun (WGS) entry which is preliminary data.</text>
</comment>
<organism evidence="1 2">
    <name type="scientific">Trichosporon asahii var. asahii (strain CBS 8904)</name>
    <name type="common">Yeast</name>
    <dbReference type="NCBI Taxonomy" id="1220162"/>
    <lineage>
        <taxon>Eukaryota</taxon>
        <taxon>Fungi</taxon>
        <taxon>Dikarya</taxon>
        <taxon>Basidiomycota</taxon>
        <taxon>Agaricomycotina</taxon>
        <taxon>Tremellomycetes</taxon>
        <taxon>Trichosporonales</taxon>
        <taxon>Trichosporonaceae</taxon>
        <taxon>Trichosporon</taxon>
    </lineage>
</organism>
<name>K1VBG4_TRIAC</name>
<evidence type="ECO:0000313" key="1">
    <source>
        <dbReference type="EMBL" id="EKC98125.1"/>
    </source>
</evidence>
<sequence>MRLRPRPCIVSHRANRREKGEGNHIQESTAYLLAVHSMTINNPPVQNALLRLAKRCTATRPGTFLSSAALVAIAGQAHFFQALEGVTEEMDRSFEASISLADFEIGSYTVALDMAARLFSKVPVAWDICARRYDMIKAYATTSHHVLFNMTFQYAENLGSCPHTRYHCQHQSFIIQLPPTSPKSPAMSGPSISATSVGTSATLPPDADLAVRGLYDVFIDSRVFATNATSPALTTGFGSRGQRLDRADWVVGTASYKPKELAELTAEQLTDCVVADLRRVWATATITLADELSSPAFKVIGAFLAAQVVMHWLYVMVLTTWTGFDGRFFRAPEIQESPDGVVERILWQAKKDRAEHGLTRHISRQDIEAGHTFSETAHRVASREPKDRSLAQSRLCRYRLRLCSQQGDIPQDRLC</sequence>
<dbReference type="Proteomes" id="UP000006757">
    <property type="component" value="Unassembled WGS sequence"/>
</dbReference>
<evidence type="ECO:0000313" key="2">
    <source>
        <dbReference type="Proteomes" id="UP000006757"/>
    </source>
</evidence>
<keyword evidence="2" id="KW-1185">Reference proteome</keyword>
<reference evidence="1 2" key="1">
    <citation type="journal article" date="2012" name="Eukaryot. Cell">
        <title>Genome sequence of the Trichosporon asahii environmental strain CBS 8904.</title>
        <authorList>
            <person name="Yang R.Y."/>
            <person name="Li H.T."/>
            <person name="Zhu H."/>
            <person name="Zhou G.P."/>
            <person name="Wang M."/>
            <person name="Wang L."/>
        </authorList>
    </citation>
    <scope>NUCLEOTIDE SEQUENCE [LARGE SCALE GENOMIC DNA]</scope>
    <source>
        <strain evidence="1 2">CBS 8904</strain>
    </source>
</reference>
<proteinExistence type="predicted"/>
<dbReference type="AlphaFoldDB" id="K1VBG4"/>
<dbReference type="EMBL" id="AMBO01000397">
    <property type="protein sequence ID" value="EKC98125.1"/>
    <property type="molecule type" value="Genomic_DNA"/>
</dbReference>
<dbReference type="HOGENOM" id="CLU_662549_0_0_1"/>
<dbReference type="InParanoid" id="K1VBG4"/>
<protein>
    <submittedName>
        <fullName evidence="1">Malate permease</fullName>
    </submittedName>
</protein>
<accession>K1VBG4</accession>